<dbReference type="GO" id="GO:0016874">
    <property type="term" value="F:ligase activity"/>
    <property type="evidence" value="ECO:0007669"/>
    <property type="project" value="UniProtKB-KW"/>
</dbReference>
<protein>
    <submittedName>
        <fullName evidence="5">Elongation factor P--(R)-beta-lysine ligase</fullName>
    </submittedName>
</protein>
<dbReference type="PANTHER" id="PTHR42918:SF6">
    <property type="entry name" value="ELONGATION FACTOR P--(R)-BETA-LYSINE LIGASE"/>
    <property type="match status" value="1"/>
</dbReference>
<feature type="domain" description="Aminoacyl-transfer RNA synthetases class-II family profile" evidence="4">
    <location>
        <begin position="15"/>
        <end position="325"/>
    </location>
</feature>
<evidence type="ECO:0000256" key="2">
    <source>
        <dbReference type="ARBA" id="ARBA00022741"/>
    </source>
</evidence>
<dbReference type="PROSITE" id="PS50862">
    <property type="entry name" value="AA_TRNA_LIGASE_II"/>
    <property type="match status" value="1"/>
</dbReference>
<dbReference type="RefSeq" id="WP_343814802.1">
    <property type="nucleotide sequence ID" value="NZ_BAAAFA010000001.1"/>
</dbReference>
<evidence type="ECO:0000313" key="5">
    <source>
        <dbReference type="EMBL" id="GAA0812254.1"/>
    </source>
</evidence>
<dbReference type="EMBL" id="BAAAFA010000001">
    <property type="protein sequence ID" value="GAA0812254.1"/>
    <property type="molecule type" value="Genomic_DNA"/>
</dbReference>
<keyword evidence="2" id="KW-0547">Nucleotide-binding</keyword>
<dbReference type="NCBIfam" id="TIGR00462">
    <property type="entry name" value="genX"/>
    <property type="match status" value="1"/>
</dbReference>
<dbReference type="Gene3D" id="3.30.930.10">
    <property type="entry name" value="Bira Bifunctional Protein, Domain 2"/>
    <property type="match status" value="1"/>
</dbReference>
<accession>A0ABP3WIJ8</accession>
<keyword evidence="5" id="KW-0648">Protein biosynthesis</keyword>
<dbReference type="InterPro" id="IPR006195">
    <property type="entry name" value="aa-tRNA-synth_II"/>
</dbReference>
<evidence type="ECO:0000259" key="4">
    <source>
        <dbReference type="PROSITE" id="PS50862"/>
    </source>
</evidence>
<evidence type="ECO:0000256" key="1">
    <source>
        <dbReference type="ARBA" id="ARBA00022598"/>
    </source>
</evidence>
<proteinExistence type="predicted"/>
<comment type="caution">
    <text evidence="5">The sequence shown here is derived from an EMBL/GenBank/DDBJ whole genome shotgun (WGS) entry which is preliminary data.</text>
</comment>
<dbReference type="InterPro" id="IPR004364">
    <property type="entry name" value="Aa-tRNA-synt_II"/>
</dbReference>
<keyword evidence="1 5" id="KW-0436">Ligase</keyword>
<dbReference type="PANTHER" id="PTHR42918">
    <property type="entry name" value="LYSYL-TRNA SYNTHETASE"/>
    <property type="match status" value="1"/>
</dbReference>
<evidence type="ECO:0000256" key="3">
    <source>
        <dbReference type="ARBA" id="ARBA00022840"/>
    </source>
</evidence>
<keyword evidence="6" id="KW-1185">Reference proteome</keyword>
<dbReference type="NCBIfam" id="NF006828">
    <property type="entry name" value="PRK09350.1"/>
    <property type="match status" value="1"/>
</dbReference>
<dbReference type="InterPro" id="IPR045864">
    <property type="entry name" value="aa-tRNA-synth_II/BPL/LPL"/>
</dbReference>
<evidence type="ECO:0000313" key="6">
    <source>
        <dbReference type="Proteomes" id="UP001500021"/>
    </source>
</evidence>
<organism evidence="5 6">
    <name type="scientific">Colwellia asteriadis</name>
    <dbReference type="NCBI Taxonomy" id="517723"/>
    <lineage>
        <taxon>Bacteria</taxon>
        <taxon>Pseudomonadati</taxon>
        <taxon>Pseudomonadota</taxon>
        <taxon>Gammaproteobacteria</taxon>
        <taxon>Alteromonadales</taxon>
        <taxon>Colwelliaceae</taxon>
        <taxon>Colwellia</taxon>
    </lineage>
</organism>
<name>A0ABP3WIJ8_9GAMM</name>
<dbReference type="InterPro" id="IPR004525">
    <property type="entry name" value="EpmA"/>
</dbReference>
<dbReference type="GO" id="GO:0003746">
    <property type="term" value="F:translation elongation factor activity"/>
    <property type="evidence" value="ECO:0007669"/>
    <property type="project" value="UniProtKB-KW"/>
</dbReference>
<keyword evidence="3" id="KW-0067">ATP-binding</keyword>
<gene>
    <name evidence="5" type="primary">epmA</name>
    <name evidence="5" type="ORF">GCM10009111_05960</name>
</gene>
<dbReference type="Pfam" id="PF00152">
    <property type="entry name" value="tRNA-synt_2"/>
    <property type="match status" value="1"/>
</dbReference>
<dbReference type="SUPFAM" id="SSF55681">
    <property type="entry name" value="Class II aaRS and biotin synthetases"/>
    <property type="match status" value="1"/>
</dbReference>
<dbReference type="Proteomes" id="UP001500021">
    <property type="component" value="Unassembled WGS sequence"/>
</dbReference>
<keyword evidence="5" id="KW-0251">Elongation factor</keyword>
<reference evidence="6" key="1">
    <citation type="journal article" date="2019" name="Int. J. Syst. Evol. Microbiol.">
        <title>The Global Catalogue of Microorganisms (GCM) 10K type strain sequencing project: providing services to taxonomists for standard genome sequencing and annotation.</title>
        <authorList>
            <consortium name="The Broad Institute Genomics Platform"/>
            <consortium name="The Broad Institute Genome Sequencing Center for Infectious Disease"/>
            <person name="Wu L."/>
            <person name="Ma J."/>
        </authorList>
    </citation>
    <scope>NUCLEOTIDE SEQUENCE [LARGE SCALE GENOMIC DNA]</scope>
    <source>
        <strain evidence="6">JCM 15608</strain>
    </source>
</reference>
<sequence>MSWQTTLSWENAKKRSEILQQIRNFFSERNVTEVETPALSQGTVTDVYLDALSCEYNYDGDSLPDQARCLYLQTSPEFHMKRLLASGYGCIYQIAKAFRHEEMGRHHNPEFTMLEWYRVGFDHFKLMAEVEALLIDILGCAKPVYFSYQAIFEKVVAIDPLNTTQQALLSLLEKKGKLSDWLIEDSQKDDDNDLLLQFIFSEIIEPTIGLTSPCFIYDFPRSQASLAKISTGDSRVAERFECYFKGVELANGFNELTDAKQQQSRFEHDNLKRSTLALDTKPIDKNFIAALEQGFPNCAGVALGVDRLVMLALGAEDIADVLSFPISRA</sequence>